<comment type="caution">
    <text evidence="2">The sequence shown here is derived from an EMBL/GenBank/DDBJ whole genome shotgun (WGS) entry which is preliminary data.</text>
</comment>
<dbReference type="RefSeq" id="WP_369948348.1">
    <property type="nucleotide sequence ID" value="NZ_JBCLSH010000016.1"/>
</dbReference>
<protein>
    <recommendedName>
        <fullName evidence="1">Transposase InsH N-terminal domain-containing protein</fullName>
    </recommendedName>
</protein>
<name>A0ABV4D2J1_9LACT</name>
<feature type="domain" description="Transposase InsH N-terminal" evidence="1">
    <location>
        <begin position="18"/>
        <end position="56"/>
    </location>
</feature>
<dbReference type="EMBL" id="JBCLSH010000016">
    <property type="protein sequence ID" value="MEY8443772.1"/>
    <property type="molecule type" value="Genomic_DNA"/>
</dbReference>
<dbReference type="Pfam" id="PF05598">
    <property type="entry name" value="DUF772"/>
    <property type="match status" value="1"/>
</dbReference>
<evidence type="ECO:0000313" key="3">
    <source>
        <dbReference type="Proteomes" id="UP001565283"/>
    </source>
</evidence>
<accession>A0ABV4D2J1</accession>
<dbReference type="InterPro" id="IPR008490">
    <property type="entry name" value="Transposase_InsH_N"/>
</dbReference>
<proteinExistence type="predicted"/>
<gene>
    <name evidence="2" type="ORF">AALA52_05900</name>
</gene>
<organism evidence="2 3">
    <name type="scientific">Lactococcus ileimucosae</name>
    <dbReference type="NCBI Taxonomy" id="2941329"/>
    <lineage>
        <taxon>Bacteria</taxon>
        <taxon>Bacillati</taxon>
        <taxon>Bacillota</taxon>
        <taxon>Bacilli</taxon>
        <taxon>Lactobacillales</taxon>
        <taxon>Streptococcaceae</taxon>
        <taxon>Lactococcus</taxon>
    </lineage>
</organism>
<evidence type="ECO:0000313" key="2">
    <source>
        <dbReference type="EMBL" id="MEY8443772.1"/>
    </source>
</evidence>
<reference evidence="2 3" key="1">
    <citation type="submission" date="2024-03" db="EMBL/GenBank/DDBJ databases">
        <title>Mouse gut bacterial collection (mGBC) of GemPharmatech.</title>
        <authorList>
            <person name="He Y."/>
            <person name="Dong L."/>
            <person name="Wu D."/>
            <person name="Gao X."/>
            <person name="Lin Z."/>
        </authorList>
    </citation>
    <scope>NUCLEOTIDE SEQUENCE [LARGE SCALE GENOMIC DNA]</scope>
    <source>
        <strain evidence="2 3">61-15</strain>
    </source>
</reference>
<sequence>MIKKRNKDFPRNPYGFYTLEDWVPQDHYLRDIDKYIDFEFIYDLVTPLYGSDTGHQA</sequence>
<evidence type="ECO:0000259" key="1">
    <source>
        <dbReference type="Pfam" id="PF05598"/>
    </source>
</evidence>
<keyword evidence="3" id="KW-1185">Reference proteome</keyword>
<dbReference type="Proteomes" id="UP001565283">
    <property type="component" value="Unassembled WGS sequence"/>
</dbReference>